<sequence>MRTKDHILLEEAFLLIEKIATAKNLVQQGKLSQEDFDSIVNADPTKQKKYVGWLSNQWVNKNVTDIDTLRNTIEEYDSFVNRGKVKNKDIYQYKTFDDLKSEIDHLNETGQDISVKDLENDYEVITDDENLLIMSPHTHEASRKLGLSHFAYRDCGEGRKDSSWCTTYKAPNHFNDYYYKNNVTFYYVKVKSPELIKKLEDNNFGPEYSVVAIAVLDQDMSERESQKGFDNMDAYDGNDKRFKGEKLQKYLSIIGLM</sequence>
<organism evidence="1">
    <name type="scientific">uncultured Caudovirales phage</name>
    <dbReference type="NCBI Taxonomy" id="2100421"/>
    <lineage>
        <taxon>Viruses</taxon>
        <taxon>Duplodnaviria</taxon>
        <taxon>Heunggongvirae</taxon>
        <taxon>Uroviricota</taxon>
        <taxon>Caudoviricetes</taxon>
        <taxon>Peduoviridae</taxon>
        <taxon>Maltschvirus</taxon>
        <taxon>Maltschvirus maltsch</taxon>
    </lineage>
</organism>
<proteinExistence type="predicted"/>
<accession>A0A6J7X7C5</accession>
<reference evidence="1" key="1">
    <citation type="submission" date="2020-05" db="EMBL/GenBank/DDBJ databases">
        <authorList>
            <person name="Chiriac C."/>
            <person name="Salcher M."/>
            <person name="Ghai R."/>
            <person name="Kavagutti S V."/>
        </authorList>
    </citation>
    <scope>NUCLEOTIDE SEQUENCE</scope>
</reference>
<evidence type="ECO:0000313" key="1">
    <source>
        <dbReference type="EMBL" id="CAB5226522.1"/>
    </source>
</evidence>
<gene>
    <name evidence="1" type="ORF">UFOVP760_295</name>
</gene>
<dbReference type="EMBL" id="LR798360">
    <property type="protein sequence ID" value="CAB5226522.1"/>
    <property type="molecule type" value="Genomic_DNA"/>
</dbReference>
<protein>
    <submittedName>
        <fullName evidence="1">Uncharacterized protein</fullName>
    </submittedName>
</protein>
<name>A0A6J7X7C5_9CAUD</name>